<dbReference type="Gene3D" id="3.40.50.720">
    <property type="entry name" value="NAD(P)-binding Rossmann-like Domain"/>
    <property type="match status" value="1"/>
</dbReference>
<dbReference type="InterPro" id="IPR050259">
    <property type="entry name" value="SDR"/>
</dbReference>
<sequence length="281" mass="29355">MSDSISMPTPLAPLPSDGTAGDRVAVVTGSESGIGRAVAIELARQGVHVGITFRTEDRAARAVAEQVRALGVRAAIRQVELTELPEAADVIDELAEDLGGLDILVNNAGITTDENFLDTSYETWRLTQRVDLDAVFLCSQRAARRMITAGRGGRIITITSVHEHLPRAGFAAYSAAKAGAGALCKVMALELGRYGITVNAVAPGEINTAMTRREDVDPRDLPRPGVPLGRPGGVSEVAALTAFLASPAASYVTGASMRVDGGVSLMGVEAGLGLPTDDWRP</sequence>
<comment type="similarity">
    <text evidence="1">Belongs to the short-chain dehydrogenases/reductases (SDR) family.</text>
</comment>
<dbReference type="InterPro" id="IPR020904">
    <property type="entry name" value="Sc_DH/Rdtase_CS"/>
</dbReference>
<gene>
    <name evidence="4" type="ORF">UA74_18255</name>
</gene>
<dbReference type="NCBIfam" id="NF009384">
    <property type="entry name" value="PRK12743.1"/>
    <property type="match status" value="1"/>
</dbReference>
<dbReference type="FunFam" id="3.40.50.720:FF:000084">
    <property type="entry name" value="Short-chain dehydrogenase reductase"/>
    <property type="match status" value="1"/>
</dbReference>
<evidence type="ECO:0000256" key="1">
    <source>
        <dbReference type="ARBA" id="ARBA00006484"/>
    </source>
</evidence>
<keyword evidence="2" id="KW-0560">Oxidoreductase</keyword>
<evidence type="ECO:0000256" key="3">
    <source>
        <dbReference type="SAM" id="MobiDB-lite"/>
    </source>
</evidence>
<reference evidence="5" key="1">
    <citation type="submission" date="2016-06" db="EMBL/GenBank/DDBJ databases">
        <title>Complete genome sequence of Actinoalloteichus fjordicus DSM 46855 (=ADI127-17), type strain of the new species Actinoalloteichus fjordicus.</title>
        <authorList>
            <person name="Ruckert C."/>
            <person name="Nouioui I."/>
            <person name="Willmese J."/>
            <person name="van Wezel G."/>
            <person name="Klenk H.-P."/>
            <person name="Kalinowski J."/>
            <person name="Zotchev S.B."/>
        </authorList>
    </citation>
    <scope>NUCLEOTIDE SEQUENCE [LARGE SCALE GENOMIC DNA]</scope>
    <source>
        <strain evidence="5">ADI127-7</strain>
    </source>
</reference>
<dbReference type="PROSITE" id="PS00061">
    <property type="entry name" value="ADH_SHORT"/>
    <property type="match status" value="1"/>
</dbReference>
<feature type="region of interest" description="Disordered" evidence="3">
    <location>
        <begin position="1"/>
        <end position="20"/>
    </location>
</feature>
<dbReference type="PANTHER" id="PTHR42879:SF2">
    <property type="entry name" value="3-OXOACYL-[ACYL-CARRIER-PROTEIN] REDUCTASE FABG"/>
    <property type="match status" value="1"/>
</dbReference>
<dbReference type="EMBL" id="CP016076">
    <property type="protein sequence ID" value="APU15679.1"/>
    <property type="molecule type" value="Genomic_DNA"/>
</dbReference>
<name>A0AAC9PSL5_9PSEU</name>
<dbReference type="GO" id="GO:0016491">
    <property type="term" value="F:oxidoreductase activity"/>
    <property type="evidence" value="ECO:0007669"/>
    <property type="project" value="UniProtKB-KW"/>
</dbReference>
<evidence type="ECO:0000313" key="4">
    <source>
        <dbReference type="EMBL" id="APU15679.1"/>
    </source>
</evidence>
<evidence type="ECO:0000313" key="5">
    <source>
        <dbReference type="Proteomes" id="UP000185511"/>
    </source>
</evidence>
<dbReference type="InterPro" id="IPR002347">
    <property type="entry name" value="SDR_fam"/>
</dbReference>
<proteinExistence type="inferred from homology"/>
<keyword evidence="5" id="KW-1185">Reference proteome</keyword>
<dbReference type="PRINTS" id="PR00080">
    <property type="entry name" value="SDRFAMILY"/>
</dbReference>
<dbReference type="PANTHER" id="PTHR42879">
    <property type="entry name" value="3-OXOACYL-(ACYL-CARRIER-PROTEIN) REDUCTASE"/>
    <property type="match status" value="1"/>
</dbReference>
<dbReference type="Proteomes" id="UP000185511">
    <property type="component" value="Chromosome"/>
</dbReference>
<protein>
    <submittedName>
        <fullName evidence="4">Uncharacterized protein</fullName>
    </submittedName>
</protein>
<dbReference type="AlphaFoldDB" id="A0AAC9PSL5"/>
<dbReference type="PRINTS" id="PR00081">
    <property type="entry name" value="GDHRDH"/>
</dbReference>
<dbReference type="InterPro" id="IPR036291">
    <property type="entry name" value="NAD(P)-bd_dom_sf"/>
</dbReference>
<organism evidence="4 5">
    <name type="scientific">Actinoalloteichus fjordicus</name>
    <dbReference type="NCBI Taxonomy" id="1612552"/>
    <lineage>
        <taxon>Bacteria</taxon>
        <taxon>Bacillati</taxon>
        <taxon>Actinomycetota</taxon>
        <taxon>Actinomycetes</taxon>
        <taxon>Pseudonocardiales</taxon>
        <taxon>Pseudonocardiaceae</taxon>
        <taxon>Actinoalloteichus</taxon>
    </lineage>
</organism>
<dbReference type="KEGG" id="acad:UA74_18255"/>
<dbReference type="RefSeq" id="WP_232237318.1">
    <property type="nucleotide sequence ID" value="NZ_CP016076.1"/>
</dbReference>
<dbReference type="GO" id="GO:0032787">
    <property type="term" value="P:monocarboxylic acid metabolic process"/>
    <property type="evidence" value="ECO:0007669"/>
    <property type="project" value="UniProtKB-ARBA"/>
</dbReference>
<dbReference type="Pfam" id="PF13561">
    <property type="entry name" value="adh_short_C2"/>
    <property type="match status" value="1"/>
</dbReference>
<evidence type="ECO:0000256" key="2">
    <source>
        <dbReference type="ARBA" id="ARBA00023002"/>
    </source>
</evidence>
<accession>A0AAC9PSL5</accession>
<dbReference type="SUPFAM" id="SSF51735">
    <property type="entry name" value="NAD(P)-binding Rossmann-fold domains"/>
    <property type="match status" value="1"/>
</dbReference>